<keyword evidence="8 15" id="KW-0489">Methyltransferase</keyword>
<dbReference type="Gene3D" id="1.10.1270.20">
    <property type="entry name" value="tRNA(m1g37)methyltransferase, domain 2"/>
    <property type="match status" value="1"/>
</dbReference>
<proteinExistence type="inferred from homology"/>
<comment type="catalytic activity">
    <reaction evidence="14 15 16">
        <text>guanosine(37) in tRNA + S-adenosyl-L-methionine = N(1)-methylguanosine(37) in tRNA + S-adenosyl-L-homocysteine + H(+)</text>
        <dbReference type="Rhea" id="RHEA:36899"/>
        <dbReference type="Rhea" id="RHEA-COMP:10145"/>
        <dbReference type="Rhea" id="RHEA-COMP:10147"/>
        <dbReference type="ChEBI" id="CHEBI:15378"/>
        <dbReference type="ChEBI" id="CHEBI:57856"/>
        <dbReference type="ChEBI" id="CHEBI:59789"/>
        <dbReference type="ChEBI" id="CHEBI:73542"/>
        <dbReference type="ChEBI" id="CHEBI:74269"/>
        <dbReference type="EC" id="2.1.1.228"/>
    </reaction>
</comment>
<dbReference type="EC" id="2.1.1.228" evidence="5 15"/>
<comment type="caution">
    <text evidence="18">The sequence shown here is derived from an EMBL/GenBank/DDBJ whole genome shotgun (WGS) entry which is preliminary data.</text>
</comment>
<evidence type="ECO:0000256" key="6">
    <source>
        <dbReference type="ARBA" id="ARBA00014679"/>
    </source>
</evidence>
<dbReference type="SUPFAM" id="SSF75217">
    <property type="entry name" value="alpha/beta knot"/>
    <property type="match status" value="1"/>
</dbReference>
<feature type="binding site" evidence="15">
    <location>
        <position position="117"/>
    </location>
    <ligand>
        <name>S-adenosyl-L-methionine</name>
        <dbReference type="ChEBI" id="CHEBI:59789"/>
    </ligand>
</feature>
<evidence type="ECO:0000256" key="10">
    <source>
        <dbReference type="ARBA" id="ARBA00022691"/>
    </source>
</evidence>
<feature type="domain" description="tRNA methyltransferase TRMD/TRM10-type" evidence="17">
    <location>
        <begin position="11"/>
        <end position="229"/>
    </location>
</feature>
<dbReference type="Proteomes" id="UP001597296">
    <property type="component" value="Unassembled WGS sequence"/>
</dbReference>
<comment type="function">
    <text evidence="1 15 16">Specifically methylates guanosine-37 in various tRNAs.</text>
</comment>
<evidence type="ECO:0000256" key="14">
    <source>
        <dbReference type="ARBA" id="ARBA00047783"/>
    </source>
</evidence>
<evidence type="ECO:0000259" key="17">
    <source>
        <dbReference type="Pfam" id="PF01746"/>
    </source>
</evidence>
<keyword evidence="10 15" id="KW-0949">S-adenosyl-L-methionine</keyword>
<dbReference type="PIRSF" id="PIRSF000386">
    <property type="entry name" value="tRNA_mtase"/>
    <property type="match status" value="1"/>
</dbReference>
<keyword evidence="7 15" id="KW-0963">Cytoplasm</keyword>
<dbReference type="Pfam" id="PF01746">
    <property type="entry name" value="tRNA_m1G_MT"/>
    <property type="match status" value="1"/>
</dbReference>
<evidence type="ECO:0000256" key="16">
    <source>
        <dbReference type="RuleBase" id="RU003464"/>
    </source>
</evidence>
<evidence type="ECO:0000256" key="1">
    <source>
        <dbReference type="ARBA" id="ARBA00002634"/>
    </source>
</evidence>
<comment type="similarity">
    <text evidence="3 15 16">Belongs to the RNA methyltransferase TrmD family.</text>
</comment>
<dbReference type="InterPro" id="IPR002649">
    <property type="entry name" value="tRNA_m1G_MeTrfase_TrmD"/>
</dbReference>
<evidence type="ECO:0000256" key="8">
    <source>
        <dbReference type="ARBA" id="ARBA00022603"/>
    </source>
</evidence>
<sequence>MEQRPDGPWRATVLTIFPEMFPGPLGLSLAGRGLAEGIWSLDAVDIRGYATDRHRSVDDSPFGGGAGMVMRPDVLDAALDGAGGVGPLIYLTPRGRRLDQPLVRELAAGPGVRVLCGRFEGVDQRLLEAREAVEVSIGDFILSGGEPAALVMLDAVVRLLPGIVGAAESLDEESFEWGLLEYPHYTRPQLWQGRAVPEVLLSGHHEKIRAWRRRQAEEITRRRRPDLWDRYQAATDLSEG</sequence>
<dbReference type="PANTHER" id="PTHR46417:SF1">
    <property type="entry name" value="TRNA (GUANINE-N(1)-)-METHYLTRANSFERASE"/>
    <property type="match status" value="1"/>
</dbReference>
<evidence type="ECO:0000256" key="13">
    <source>
        <dbReference type="ARBA" id="ARBA00033392"/>
    </source>
</evidence>
<evidence type="ECO:0000256" key="5">
    <source>
        <dbReference type="ARBA" id="ARBA00012807"/>
    </source>
</evidence>
<evidence type="ECO:0000256" key="3">
    <source>
        <dbReference type="ARBA" id="ARBA00007630"/>
    </source>
</evidence>
<evidence type="ECO:0000256" key="2">
    <source>
        <dbReference type="ARBA" id="ARBA00004496"/>
    </source>
</evidence>
<evidence type="ECO:0000256" key="15">
    <source>
        <dbReference type="HAMAP-Rule" id="MF_00605"/>
    </source>
</evidence>
<name>A0ABW5C818_9PROT</name>
<organism evidence="18 19">
    <name type="scientific">Phaeospirillum tilakii</name>
    <dbReference type="NCBI Taxonomy" id="741673"/>
    <lineage>
        <taxon>Bacteria</taxon>
        <taxon>Pseudomonadati</taxon>
        <taxon>Pseudomonadota</taxon>
        <taxon>Alphaproteobacteria</taxon>
        <taxon>Rhodospirillales</taxon>
        <taxon>Rhodospirillaceae</taxon>
        <taxon>Phaeospirillum</taxon>
    </lineage>
</organism>
<dbReference type="EMBL" id="JBHUIY010000004">
    <property type="protein sequence ID" value="MFD2232871.1"/>
    <property type="molecule type" value="Genomic_DNA"/>
</dbReference>
<dbReference type="InterPro" id="IPR016009">
    <property type="entry name" value="tRNA_MeTrfase_TRMD/TRM10"/>
</dbReference>
<dbReference type="RefSeq" id="WP_377314562.1">
    <property type="nucleotide sequence ID" value="NZ_JBHUIY010000004.1"/>
</dbReference>
<dbReference type="GO" id="GO:0052906">
    <property type="term" value="F:tRNA (guanine(37)-N1)-methyltransferase activity"/>
    <property type="evidence" value="ECO:0007669"/>
    <property type="project" value="UniProtKB-EC"/>
</dbReference>
<dbReference type="Gene3D" id="3.40.1280.10">
    <property type="match status" value="1"/>
</dbReference>
<dbReference type="InterPro" id="IPR023148">
    <property type="entry name" value="tRNA_m1G_MeTrfase_C_sf"/>
</dbReference>
<gene>
    <name evidence="15 18" type="primary">trmD</name>
    <name evidence="18" type="ORF">ACFSNB_03540</name>
</gene>
<evidence type="ECO:0000256" key="7">
    <source>
        <dbReference type="ARBA" id="ARBA00022490"/>
    </source>
</evidence>
<dbReference type="HAMAP" id="MF_00605">
    <property type="entry name" value="TrmD"/>
    <property type="match status" value="1"/>
</dbReference>
<reference evidence="19" key="1">
    <citation type="journal article" date="2019" name="Int. J. Syst. Evol. Microbiol.">
        <title>The Global Catalogue of Microorganisms (GCM) 10K type strain sequencing project: providing services to taxonomists for standard genome sequencing and annotation.</title>
        <authorList>
            <consortium name="The Broad Institute Genomics Platform"/>
            <consortium name="The Broad Institute Genome Sequencing Center for Infectious Disease"/>
            <person name="Wu L."/>
            <person name="Ma J."/>
        </authorList>
    </citation>
    <scope>NUCLEOTIDE SEQUENCE [LARGE SCALE GENOMIC DNA]</scope>
    <source>
        <strain evidence="19">KCTC 15012</strain>
    </source>
</reference>
<dbReference type="CDD" id="cd18080">
    <property type="entry name" value="TrmD-like"/>
    <property type="match status" value="1"/>
</dbReference>
<dbReference type="GO" id="GO:0032259">
    <property type="term" value="P:methylation"/>
    <property type="evidence" value="ECO:0007669"/>
    <property type="project" value="UniProtKB-KW"/>
</dbReference>
<keyword evidence="19" id="KW-1185">Reference proteome</keyword>
<comment type="subunit">
    <text evidence="4 15 16">Homodimer.</text>
</comment>
<dbReference type="PANTHER" id="PTHR46417">
    <property type="entry name" value="TRNA (GUANINE-N(1)-)-METHYLTRANSFERASE"/>
    <property type="match status" value="1"/>
</dbReference>
<protein>
    <recommendedName>
        <fullName evidence="6 15">tRNA (guanine-N(1)-)-methyltransferase</fullName>
        <ecNumber evidence="5 15">2.1.1.228</ecNumber>
    </recommendedName>
    <alternativeName>
        <fullName evidence="12 15">M1G-methyltransferase</fullName>
    </alternativeName>
    <alternativeName>
        <fullName evidence="13 15">tRNA [GM37] methyltransferase</fullName>
    </alternativeName>
</protein>
<dbReference type="NCBIfam" id="NF000648">
    <property type="entry name" value="PRK00026.1"/>
    <property type="match status" value="1"/>
</dbReference>
<feature type="binding site" evidence="15">
    <location>
        <begin position="137"/>
        <end position="142"/>
    </location>
    <ligand>
        <name>S-adenosyl-L-methionine</name>
        <dbReference type="ChEBI" id="CHEBI:59789"/>
    </ligand>
</feature>
<evidence type="ECO:0000313" key="18">
    <source>
        <dbReference type="EMBL" id="MFD2232871.1"/>
    </source>
</evidence>
<evidence type="ECO:0000313" key="19">
    <source>
        <dbReference type="Proteomes" id="UP001597296"/>
    </source>
</evidence>
<dbReference type="InterPro" id="IPR029028">
    <property type="entry name" value="Alpha/beta_knot_MTases"/>
</dbReference>
<keyword evidence="9 15" id="KW-0808">Transferase</keyword>
<evidence type="ECO:0000256" key="11">
    <source>
        <dbReference type="ARBA" id="ARBA00022694"/>
    </source>
</evidence>
<keyword evidence="11 15" id="KW-0819">tRNA processing</keyword>
<dbReference type="InterPro" id="IPR029026">
    <property type="entry name" value="tRNA_m1G_MTases_N"/>
</dbReference>
<accession>A0ABW5C818</accession>
<evidence type="ECO:0000256" key="4">
    <source>
        <dbReference type="ARBA" id="ARBA00011738"/>
    </source>
</evidence>
<comment type="subcellular location">
    <subcellularLocation>
        <location evidence="2 15 16">Cytoplasm</location>
    </subcellularLocation>
</comment>
<evidence type="ECO:0000256" key="12">
    <source>
        <dbReference type="ARBA" id="ARBA00029736"/>
    </source>
</evidence>
<dbReference type="NCBIfam" id="TIGR00088">
    <property type="entry name" value="trmD"/>
    <property type="match status" value="1"/>
</dbReference>
<evidence type="ECO:0000256" key="9">
    <source>
        <dbReference type="ARBA" id="ARBA00022679"/>
    </source>
</evidence>